<dbReference type="HOGENOM" id="CLU_976186_0_0_5"/>
<keyword evidence="1" id="KW-0548">Nucleotidyltransferase</keyword>
<evidence type="ECO:0000313" key="1">
    <source>
        <dbReference type="EMBL" id="CDM57605.1"/>
    </source>
</evidence>
<protein>
    <submittedName>
        <fullName evidence="1">3-deoxy-manno-octulosonate cytidylyltransferase protein</fullName>
        <ecNumber evidence="1">2.7.7.38</ecNumber>
    </submittedName>
</protein>
<keyword evidence="2" id="KW-1185">Reference proteome</keyword>
<reference evidence="1" key="1">
    <citation type="submission" date="2013-11" db="EMBL/GenBank/DDBJ databases">
        <title>Draft genome sequence of the broad-host-range Rhizobium sp. LPU83 strain, a member of the low-genetic diversity Oregon-like Rhizobium sp. group.</title>
        <authorList>
            <person name="Wibberg D."/>
            <person name="Puehler A."/>
            <person name="Schlueter A."/>
        </authorList>
    </citation>
    <scope>NUCLEOTIDE SEQUENCE [LARGE SCALE GENOMIC DNA]</scope>
    <source>
        <strain evidence="1">LPU83</strain>
    </source>
</reference>
<dbReference type="PATRIC" id="fig|348824.6.peg.2094"/>
<dbReference type="KEGG" id="rhl:LPU83_1946"/>
<dbReference type="AlphaFoldDB" id="W6RBA6"/>
<dbReference type="Proteomes" id="UP000019443">
    <property type="component" value="Chromosome"/>
</dbReference>
<dbReference type="EC" id="2.7.7.38" evidence="1"/>
<evidence type="ECO:0000313" key="2">
    <source>
        <dbReference type="Proteomes" id="UP000019443"/>
    </source>
</evidence>
<proteinExistence type="predicted"/>
<dbReference type="eggNOG" id="COG1442">
    <property type="taxonomic scope" value="Bacteria"/>
</dbReference>
<dbReference type="GO" id="GO:0008690">
    <property type="term" value="F:3-deoxy-manno-octulosonate cytidylyltransferase activity"/>
    <property type="evidence" value="ECO:0007669"/>
    <property type="project" value="UniProtKB-EC"/>
</dbReference>
<sequence>MVPTMSRSDTSDPDTMDATEEIHTEDWRSFFLGYSDIVLVANSDEVDIDELMSRFPETTLFIFFNKVYKVLSEPFTRKALLVSRSGTLGANLVKSGKVSKVLQYFDRSSFLGIVNLTIGNREKFSPASAFGDVKVRHLDLTDVFAPFYPPASLPTTGFALCLWLTNLQLGVKITLAGFSSKRSERYQVLDVHDWTFEQVLLRLLYRNGKIDIIGRERTNPYAELSTHFPEYSPAEIALTANEVLAERLVNLSSFVDKLMHVTRFLRFVDRTYKRLKPKTRKERRWESMEGK</sequence>
<dbReference type="EMBL" id="HG916852">
    <property type="protein sequence ID" value="CDM57605.1"/>
    <property type="molecule type" value="Genomic_DNA"/>
</dbReference>
<organism evidence="1 2">
    <name type="scientific">Rhizobium favelukesii</name>
    <dbReference type="NCBI Taxonomy" id="348824"/>
    <lineage>
        <taxon>Bacteria</taxon>
        <taxon>Pseudomonadati</taxon>
        <taxon>Pseudomonadota</taxon>
        <taxon>Alphaproteobacteria</taxon>
        <taxon>Hyphomicrobiales</taxon>
        <taxon>Rhizobiaceae</taxon>
        <taxon>Rhizobium/Agrobacterium group</taxon>
        <taxon>Rhizobium</taxon>
    </lineage>
</organism>
<name>W6RBA6_9HYPH</name>
<gene>
    <name evidence="1" type="primary">kdsB2</name>
    <name evidence="1" type="ORF">LPU83_1946</name>
</gene>
<accession>W6RBA6</accession>
<keyword evidence="1" id="KW-0808">Transferase</keyword>